<gene>
    <name evidence="1" type="ORF">QN215_01295</name>
</gene>
<dbReference type="KEGG" id="baqk:QN215_01295"/>
<dbReference type="EMBL" id="CP129674">
    <property type="protein sequence ID" value="XDS44800.1"/>
    <property type="molecule type" value="Genomic_DNA"/>
</dbReference>
<reference evidence="1" key="1">
    <citation type="submission" date="2023-07" db="EMBL/GenBank/DDBJ databases">
        <title>Bifidobacterium aquikefiriaerophilum sp. nov. and Bifidobacterium eccum sp. nov., isolated from water kefir.</title>
        <authorList>
            <person name="Breselge S."/>
            <person name="Bellassi P."/>
            <person name="Barcenilla C."/>
            <person name="Alvarez-Ordonez A."/>
            <person name="Morelli L."/>
            <person name="Cotter P.D."/>
        </authorList>
    </citation>
    <scope>NUCLEOTIDE SEQUENCE</scope>
    <source>
        <strain evidence="1">WK041_4_12</strain>
    </source>
</reference>
<name>A0AB39U6X8_9BIFI</name>
<dbReference type="AlphaFoldDB" id="A0AB39U6X8"/>
<sequence length="189" mass="20806">MSLPDKMLEDESSKIDLPGVLTSDDLAEMNRLRGYDDDLYRVSVTETVPLLGAGGVGSNSPQWLQLLHSVLDGRKQKRDAVGETCTDDGFGRLLTPFADYATDKLGACLERMDFIGDAAAVLDEVRDALLERLVEMSLKTEVLEMNRERVSGSLNGDTSAERQESFFDLLSQPGYRQSFSPSILPSPDL</sequence>
<evidence type="ECO:0000313" key="1">
    <source>
        <dbReference type="EMBL" id="XDS44800.1"/>
    </source>
</evidence>
<organism evidence="1">
    <name type="scientific">Bifidobacterium aquikefiricola</name>
    <dbReference type="NCBI Taxonomy" id="3059038"/>
    <lineage>
        <taxon>Bacteria</taxon>
        <taxon>Bacillati</taxon>
        <taxon>Actinomycetota</taxon>
        <taxon>Actinomycetes</taxon>
        <taxon>Bifidobacteriales</taxon>
        <taxon>Bifidobacteriaceae</taxon>
        <taxon>Bifidobacterium</taxon>
    </lineage>
</organism>
<accession>A0AB39U6X8</accession>
<protein>
    <submittedName>
        <fullName evidence="1">Uncharacterized protein</fullName>
    </submittedName>
</protein>
<dbReference type="RefSeq" id="WP_369344346.1">
    <property type="nucleotide sequence ID" value="NZ_CP129674.1"/>
</dbReference>
<proteinExistence type="predicted"/>